<proteinExistence type="predicted"/>
<reference evidence="1" key="1">
    <citation type="submission" date="2014-11" db="EMBL/GenBank/DDBJ databases">
        <authorList>
            <person name="Amaro Gonzalez C."/>
        </authorList>
    </citation>
    <scope>NUCLEOTIDE SEQUENCE</scope>
</reference>
<dbReference type="EMBL" id="GBXM01080696">
    <property type="protein sequence ID" value="JAH27881.1"/>
    <property type="molecule type" value="Transcribed_RNA"/>
</dbReference>
<name>A0A0E9RFH4_ANGAN</name>
<organism evidence="1">
    <name type="scientific">Anguilla anguilla</name>
    <name type="common">European freshwater eel</name>
    <name type="synonym">Muraena anguilla</name>
    <dbReference type="NCBI Taxonomy" id="7936"/>
    <lineage>
        <taxon>Eukaryota</taxon>
        <taxon>Metazoa</taxon>
        <taxon>Chordata</taxon>
        <taxon>Craniata</taxon>
        <taxon>Vertebrata</taxon>
        <taxon>Euteleostomi</taxon>
        <taxon>Actinopterygii</taxon>
        <taxon>Neopterygii</taxon>
        <taxon>Teleostei</taxon>
        <taxon>Anguilliformes</taxon>
        <taxon>Anguillidae</taxon>
        <taxon>Anguilla</taxon>
    </lineage>
</organism>
<protein>
    <submittedName>
        <fullName evidence="1">Uncharacterized protein</fullName>
    </submittedName>
</protein>
<reference evidence="1" key="2">
    <citation type="journal article" date="2015" name="Fish Shellfish Immunol.">
        <title>Early steps in the European eel (Anguilla anguilla)-Vibrio vulnificus interaction in the gills: Role of the RtxA13 toxin.</title>
        <authorList>
            <person name="Callol A."/>
            <person name="Pajuelo D."/>
            <person name="Ebbesson L."/>
            <person name="Teles M."/>
            <person name="MacKenzie S."/>
            <person name="Amaro C."/>
        </authorList>
    </citation>
    <scope>NUCLEOTIDE SEQUENCE</scope>
</reference>
<accession>A0A0E9RFH4</accession>
<evidence type="ECO:0000313" key="1">
    <source>
        <dbReference type="EMBL" id="JAH27881.1"/>
    </source>
</evidence>
<sequence>MPTAALGNCCP</sequence>